<dbReference type="InterPro" id="IPR025373">
    <property type="entry name" value="DUF4363"/>
</dbReference>
<gene>
    <name evidence="1" type="ORF">SAMN02746089_02195</name>
</gene>
<organism evidence="1 2">
    <name type="scientific">Caldanaerobius fijiensis DSM 17918</name>
    <dbReference type="NCBI Taxonomy" id="1121256"/>
    <lineage>
        <taxon>Bacteria</taxon>
        <taxon>Bacillati</taxon>
        <taxon>Bacillota</taxon>
        <taxon>Clostridia</taxon>
        <taxon>Thermoanaerobacterales</taxon>
        <taxon>Thermoanaerobacteraceae</taxon>
        <taxon>Caldanaerobius</taxon>
    </lineage>
</organism>
<dbReference type="STRING" id="1121256.SAMN02746089_02195"/>
<name>A0A1M5CTS3_9THEO</name>
<dbReference type="OrthoDB" id="3034917at2"/>
<dbReference type="AlphaFoldDB" id="A0A1M5CTS3"/>
<sequence length="126" mass="14587">MRHILIVMLVFALIVVGDISAYKYLYTTSTSLNAEAASMSDYVEKEKWSSAINSAKALKKNWDKRKFIWSILIDHKEIDDIERGMTRAENYIKAKNKPMALAEVRTLERIIKHIPDNQLFSIENIL</sequence>
<evidence type="ECO:0008006" key="3">
    <source>
        <dbReference type="Google" id="ProtNLM"/>
    </source>
</evidence>
<dbReference type="RefSeq" id="WP_073345258.1">
    <property type="nucleotide sequence ID" value="NZ_FQVH01000030.1"/>
</dbReference>
<dbReference type="Pfam" id="PF14276">
    <property type="entry name" value="DUF4363"/>
    <property type="match status" value="1"/>
</dbReference>
<proteinExistence type="predicted"/>
<reference evidence="1 2" key="1">
    <citation type="submission" date="2016-11" db="EMBL/GenBank/DDBJ databases">
        <authorList>
            <person name="Jaros S."/>
            <person name="Januszkiewicz K."/>
            <person name="Wedrychowicz H."/>
        </authorList>
    </citation>
    <scope>NUCLEOTIDE SEQUENCE [LARGE SCALE GENOMIC DNA]</scope>
    <source>
        <strain evidence="1 2">DSM 17918</strain>
    </source>
</reference>
<evidence type="ECO:0000313" key="1">
    <source>
        <dbReference type="EMBL" id="SHF58067.1"/>
    </source>
</evidence>
<dbReference type="EMBL" id="FQVH01000030">
    <property type="protein sequence ID" value="SHF58067.1"/>
    <property type="molecule type" value="Genomic_DNA"/>
</dbReference>
<accession>A0A1M5CTS3</accession>
<keyword evidence="2" id="KW-1185">Reference proteome</keyword>
<evidence type="ECO:0000313" key="2">
    <source>
        <dbReference type="Proteomes" id="UP000184088"/>
    </source>
</evidence>
<dbReference type="Proteomes" id="UP000184088">
    <property type="component" value="Unassembled WGS sequence"/>
</dbReference>
<protein>
    <recommendedName>
        <fullName evidence="3">DUF4363 family protein</fullName>
    </recommendedName>
</protein>